<dbReference type="SUPFAM" id="SSF51735">
    <property type="entry name" value="NAD(P)-binding Rossmann-fold domains"/>
    <property type="match status" value="1"/>
</dbReference>
<proteinExistence type="predicted"/>
<evidence type="ECO:0008006" key="3">
    <source>
        <dbReference type="Google" id="ProtNLM"/>
    </source>
</evidence>
<dbReference type="InterPro" id="IPR006311">
    <property type="entry name" value="TAT_signal"/>
</dbReference>
<dbReference type="RefSeq" id="WP_072998745.1">
    <property type="nucleotide sequence ID" value="NZ_FQUM01000001.1"/>
</dbReference>
<evidence type="ECO:0000313" key="2">
    <source>
        <dbReference type="Proteomes" id="UP000184164"/>
    </source>
</evidence>
<dbReference type="OrthoDB" id="9771072at2"/>
<evidence type="ECO:0000313" key="1">
    <source>
        <dbReference type="EMBL" id="SHE53148.1"/>
    </source>
</evidence>
<dbReference type="STRING" id="1484053.SAMN05444274_101612"/>
<dbReference type="Proteomes" id="UP000184164">
    <property type="component" value="Unassembled WGS sequence"/>
</dbReference>
<dbReference type="Gene3D" id="3.40.50.720">
    <property type="entry name" value="NAD(P)-binding Rossmann-like Domain"/>
    <property type="match status" value="1"/>
</dbReference>
<protein>
    <recommendedName>
        <fullName evidence="3">Tat (Twin-arginine translocation) pathway signal sequence</fullName>
    </recommendedName>
</protein>
<dbReference type="PROSITE" id="PS51318">
    <property type="entry name" value="TAT"/>
    <property type="match status" value="1"/>
</dbReference>
<name>A0A1M4U923_9BACT</name>
<accession>A0A1M4U923</accession>
<dbReference type="InterPro" id="IPR036291">
    <property type="entry name" value="NAD(P)-bd_dom_sf"/>
</dbReference>
<keyword evidence="2" id="KW-1185">Reference proteome</keyword>
<sequence>MNTSRRKFIKHIGGASLGTVLLPTIVSASALGKDGFVAPSDRLNMVLVGCGEQGRSDLHWFFHHKTPIQFIAACDVDVNNAQKVKKMADDKQENNDCRIYNDYRELLEKEKPDYSFNE</sequence>
<dbReference type="EMBL" id="FQUM01000001">
    <property type="protein sequence ID" value="SHE53148.1"/>
    <property type="molecule type" value="Genomic_DNA"/>
</dbReference>
<dbReference type="AlphaFoldDB" id="A0A1M4U923"/>
<gene>
    <name evidence="1" type="ORF">SAMN05444274_101612</name>
</gene>
<organism evidence="1 2">
    <name type="scientific">Mariniphaga anaerophila</name>
    <dbReference type="NCBI Taxonomy" id="1484053"/>
    <lineage>
        <taxon>Bacteria</taxon>
        <taxon>Pseudomonadati</taxon>
        <taxon>Bacteroidota</taxon>
        <taxon>Bacteroidia</taxon>
        <taxon>Marinilabiliales</taxon>
        <taxon>Prolixibacteraceae</taxon>
        <taxon>Mariniphaga</taxon>
    </lineage>
</organism>
<reference evidence="1 2" key="1">
    <citation type="submission" date="2016-11" db="EMBL/GenBank/DDBJ databases">
        <authorList>
            <person name="Jaros S."/>
            <person name="Januszkiewicz K."/>
            <person name="Wedrychowicz H."/>
        </authorList>
    </citation>
    <scope>NUCLEOTIDE SEQUENCE [LARGE SCALE GENOMIC DNA]</scope>
    <source>
        <strain evidence="1 2">DSM 26910</strain>
    </source>
</reference>